<reference evidence="2" key="1">
    <citation type="submission" date="2021-03" db="EMBL/GenBank/DDBJ databases">
        <title>Comparative genomics and phylogenomic investigation of the class Geoglossomycetes provide insights into ecological specialization and systematics.</title>
        <authorList>
            <person name="Melie T."/>
            <person name="Pirro S."/>
            <person name="Miller A.N."/>
            <person name="Quandt A."/>
        </authorList>
    </citation>
    <scope>NUCLEOTIDE SEQUENCE</scope>
    <source>
        <strain evidence="2">CAQ_001_2017</strain>
    </source>
</reference>
<dbReference type="Proteomes" id="UP000750711">
    <property type="component" value="Unassembled WGS sequence"/>
</dbReference>
<dbReference type="SUPFAM" id="SSF54427">
    <property type="entry name" value="NTF2-like"/>
    <property type="match status" value="1"/>
</dbReference>
<dbReference type="Gene3D" id="3.10.450.50">
    <property type="match status" value="1"/>
</dbReference>
<feature type="domain" description="DUF4440" evidence="1">
    <location>
        <begin position="15"/>
        <end position="124"/>
    </location>
</feature>
<evidence type="ECO:0000313" key="3">
    <source>
        <dbReference type="Proteomes" id="UP000750711"/>
    </source>
</evidence>
<proteinExistence type="predicted"/>
<dbReference type="Pfam" id="PF14534">
    <property type="entry name" value="DUF4440"/>
    <property type="match status" value="1"/>
</dbReference>
<evidence type="ECO:0000313" key="2">
    <source>
        <dbReference type="EMBL" id="KAH0551671.1"/>
    </source>
</evidence>
<dbReference type="InterPro" id="IPR027843">
    <property type="entry name" value="DUF4440"/>
</dbReference>
<keyword evidence="3" id="KW-1185">Reference proteome</keyword>
<comment type="caution">
    <text evidence="2">The sequence shown here is derived from an EMBL/GenBank/DDBJ whole genome shotgun (WGS) entry which is preliminary data.</text>
</comment>
<dbReference type="InterPro" id="IPR032710">
    <property type="entry name" value="NTF2-like_dom_sf"/>
</dbReference>
<accession>A0A9P8I6Z4</accession>
<name>A0A9P8I6Z4_9PEZI</name>
<organism evidence="2 3">
    <name type="scientific">Trichoglossum hirsutum</name>
    <dbReference type="NCBI Taxonomy" id="265104"/>
    <lineage>
        <taxon>Eukaryota</taxon>
        <taxon>Fungi</taxon>
        <taxon>Dikarya</taxon>
        <taxon>Ascomycota</taxon>
        <taxon>Pezizomycotina</taxon>
        <taxon>Geoglossomycetes</taxon>
        <taxon>Geoglossales</taxon>
        <taxon>Geoglossaceae</taxon>
        <taxon>Trichoglossum</taxon>
    </lineage>
</organism>
<dbReference type="EMBL" id="JAGHQM010001841">
    <property type="protein sequence ID" value="KAH0551671.1"/>
    <property type="molecule type" value="Genomic_DNA"/>
</dbReference>
<evidence type="ECO:0000259" key="1">
    <source>
        <dbReference type="Pfam" id="PF14534"/>
    </source>
</evidence>
<gene>
    <name evidence="2" type="ORF">GP486_007112</name>
</gene>
<protein>
    <recommendedName>
        <fullName evidence="1">DUF4440 domain-containing protein</fullName>
    </recommendedName>
</protein>
<dbReference type="AlphaFoldDB" id="A0A9P8I6Z4"/>
<sequence length="132" mass="14851">MSTISKRVRAAVTDMEHQAWRALRESGAAFLPYIASDCVLLLDDRQVLDSKSSPSISQFLEEEFKPWASYDMYDVHVVEIDMMAATICYGVTATRATRPGKTPRVYQGVASSTWRQDAGGDWKMCTHQQNLV</sequence>